<dbReference type="Proteomes" id="UP001162164">
    <property type="component" value="Unassembled WGS sequence"/>
</dbReference>
<feature type="domain" description="Tyr recombinase" evidence="2">
    <location>
        <begin position="39"/>
        <end position="136"/>
    </location>
</feature>
<dbReference type="SUPFAM" id="SSF56349">
    <property type="entry name" value="DNA breaking-rejoining enzymes"/>
    <property type="match status" value="1"/>
</dbReference>
<proteinExistence type="predicted"/>
<dbReference type="InterPro" id="IPR011010">
    <property type="entry name" value="DNA_brk_join_enz"/>
</dbReference>
<dbReference type="Pfam" id="PF00589">
    <property type="entry name" value="Phage_integrase"/>
    <property type="match status" value="1"/>
</dbReference>
<accession>A0ABQ9JA40</accession>
<keyword evidence="4" id="KW-1185">Reference proteome</keyword>
<name>A0ABQ9JA40_9CUCU</name>
<evidence type="ECO:0000313" key="3">
    <source>
        <dbReference type="EMBL" id="KAJ8974528.1"/>
    </source>
</evidence>
<keyword evidence="1" id="KW-0233">DNA recombination</keyword>
<evidence type="ECO:0000256" key="1">
    <source>
        <dbReference type="ARBA" id="ARBA00023172"/>
    </source>
</evidence>
<dbReference type="Gene3D" id="1.10.443.10">
    <property type="entry name" value="Intergrase catalytic core"/>
    <property type="match status" value="1"/>
</dbReference>
<sequence>MMLRKKVPFFVDYVRDTKTHGPKTFTILNTEETVVNYIDIIKKYLNIRPKHVKFQEFFLFYNAGKCTYNPISINTIGLIARNIAKYLNISNIDQYTGHSFPQTSFTILENSGADIRTLKRHGDWKSGTVAEEYVADSLENKNKIDKTLGSPSDVENVNNQIRI</sequence>
<evidence type="ECO:0000313" key="4">
    <source>
        <dbReference type="Proteomes" id="UP001162164"/>
    </source>
</evidence>
<reference evidence="3" key="1">
    <citation type="journal article" date="2023" name="Insect Mol. Biol.">
        <title>Genome sequencing provides insights into the evolution of gene families encoding plant cell wall-degrading enzymes in longhorned beetles.</title>
        <authorList>
            <person name="Shin N.R."/>
            <person name="Okamura Y."/>
            <person name="Kirsch R."/>
            <person name="Pauchet Y."/>
        </authorList>
    </citation>
    <scope>NUCLEOTIDE SEQUENCE</scope>
    <source>
        <strain evidence="3">MMC_N1</strain>
    </source>
</reference>
<dbReference type="InterPro" id="IPR013762">
    <property type="entry name" value="Integrase-like_cat_sf"/>
</dbReference>
<comment type="caution">
    <text evidence="3">The sequence shown here is derived from an EMBL/GenBank/DDBJ whole genome shotgun (WGS) entry which is preliminary data.</text>
</comment>
<organism evidence="3 4">
    <name type="scientific">Molorchus minor</name>
    <dbReference type="NCBI Taxonomy" id="1323400"/>
    <lineage>
        <taxon>Eukaryota</taxon>
        <taxon>Metazoa</taxon>
        <taxon>Ecdysozoa</taxon>
        <taxon>Arthropoda</taxon>
        <taxon>Hexapoda</taxon>
        <taxon>Insecta</taxon>
        <taxon>Pterygota</taxon>
        <taxon>Neoptera</taxon>
        <taxon>Endopterygota</taxon>
        <taxon>Coleoptera</taxon>
        <taxon>Polyphaga</taxon>
        <taxon>Cucujiformia</taxon>
        <taxon>Chrysomeloidea</taxon>
        <taxon>Cerambycidae</taxon>
        <taxon>Lamiinae</taxon>
        <taxon>Monochamini</taxon>
        <taxon>Molorchus</taxon>
    </lineage>
</organism>
<dbReference type="InterPro" id="IPR002104">
    <property type="entry name" value="Integrase_catalytic"/>
</dbReference>
<protein>
    <recommendedName>
        <fullName evidence="2">Tyr recombinase domain-containing protein</fullName>
    </recommendedName>
</protein>
<gene>
    <name evidence="3" type="ORF">NQ317_004593</name>
</gene>
<dbReference type="EMBL" id="JAPWTJ010000976">
    <property type="protein sequence ID" value="KAJ8974528.1"/>
    <property type="molecule type" value="Genomic_DNA"/>
</dbReference>
<evidence type="ECO:0000259" key="2">
    <source>
        <dbReference type="Pfam" id="PF00589"/>
    </source>
</evidence>